<accession>A0A839QTD5</accession>
<dbReference type="RefSeq" id="WP_183510587.1">
    <property type="nucleotide sequence ID" value="NZ_BAABGK010000022.1"/>
</dbReference>
<reference evidence="1 2" key="1">
    <citation type="submission" date="2020-08" db="EMBL/GenBank/DDBJ databases">
        <title>Sequencing the genomes of 1000 actinobacteria strains.</title>
        <authorList>
            <person name="Klenk H.-P."/>
        </authorList>
    </citation>
    <scope>NUCLEOTIDE SEQUENCE [LARGE SCALE GENOMIC DNA]</scope>
    <source>
        <strain evidence="1 2">DSM 22826</strain>
    </source>
</reference>
<dbReference type="Proteomes" id="UP000523000">
    <property type="component" value="Unassembled WGS sequence"/>
</dbReference>
<sequence length="89" mass="10216">MNPQLPIAFRATAYWGRSFYLKRRFRCFHYDARFADGTEEIHVHYDTVLQGGRYPADAHVVRKGAESACPEVGTGPWVDYPWGKPLTDP</sequence>
<organism evidence="1 2">
    <name type="scientific">Paeniglutamicibacter cryotolerans</name>
    <dbReference type="NCBI Taxonomy" id="670079"/>
    <lineage>
        <taxon>Bacteria</taxon>
        <taxon>Bacillati</taxon>
        <taxon>Actinomycetota</taxon>
        <taxon>Actinomycetes</taxon>
        <taxon>Micrococcales</taxon>
        <taxon>Micrococcaceae</taxon>
        <taxon>Paeniglutamicibacter</taxon>
    </lineage>
</organism>
<protein>
    <submittedName>
        <fullName evidence="1">Uncharacterized protein</fullName>
    </submittedName>
</protein>
<evidence type="ECO:0000313" key="2">
    <source>
        <dbReference type="Proteomes" id="UP000523000"/>
    </source>
</evidence>
<proteinExistence type="predicted"/>
<comment type="caution">
    <text evidence="1">The sequence shown here is derived from an EMBL/GenBank/DDBJ whole genome shotgun (WGS) entry which is preliminary data.</text>
</comment>
<name>A0A839QTD5_9MICC</name>
<keyword evidence="2" id="KW-1185">Reference proteome</keyword>
<gene>
    <name evidence="1" type="ORF">E9229_001492</name>
</gene>
<dbReference type="EMBL" id="JACHVS010000001">
    <property type="protein sequence ID" value="MBB2995301.1"/>
    <property type="molecule type" value="Genomic_DNA"/>
</dbReference>
<dbReference type="AlphaFoldDB" id="A0A839QTD5"/>
<evidence type="ECO:0000313" key="1">
    <source>
        <dbReference type="EMBL" id="MBB2995301.1"/>
    </source>
</evidence>